<evidence type="ECO:0000259" key="3">
    <source>
        <dbReference type="Pfam" id="PF05036"/>
    </source>
</evidence>
<dbReference type="InterPro" id="IPR007730">
    <property type="entry name" value="SPOR-like_dom"/>
</dbReference>
<evidence type="ECO:0000313" key="4">
    <source>
        <dbReference type="EMBL" id="WWM70201.1"/>
    </source>
</evidence>
<keyword evidence="2" id="KW-0472">Membrane</keyword>
<gene>
    <name evidence="4" type="ORF">V6R86_05785</name>
</gene>
<evidence type="ECO:0000256" key="2">
    <source>
        <dbReference type="SAM" id="Phobius"/>
    </source>
</evidence>
<reference evidence="4 5" key="1">
    <citation type="submission" date="2024-02" db="EMBL/GenBank/DDBJ databases">
        <title>Full genome sequence of Sphingomonas kaistensis.</title>
        <authorList>
            <person name="Poletto B.L."/>
            <person name="Silva G."/>
            <person name="Galante D."/>
            <person name="Campos K.R."/>
            <person name="Santos M.B.N."/>
            <person name="Sacchi C.T."/>
        </authorList>
    </citation>
    <scope>NUCLEOTIDE SEQUENCE [LARGE SCALE GENOMIC DNA]</scope>
    <source>
        <strain evidence="4 5">MA4R</strain>
    </source>
</reference>
<keyword evidence="5" id="KW-1185">Reference proteome</keyword>
<protein>
    <submittedName>
        <fullName evidence="4">SPOR domain-containing protein</fullName>
    </submittedName>
</protein>
<feature type="domain" description="SPOR" evidence="3">
    <location>
        <begin position="164"/>
        <end position="245"/>
    </location>
</feature>
<organism evidence="4 5">
    <name type="scientific">Sphingomonas kaistensis</name>
    <dbReference type="NCBI Taxonomy" id="298708"/>
    <lineage>
        <taxon>Bacteria</taxon>
        <taxon>Pseudomonadati</taxon>
        <taxon>Pseudomonadota</taxon>
        <taxon>Alphaproteobacteria</taxon>
        <taxon>Sphingomonadales</taxon>
        <taxon>Sphingomonadaceae</taxon>
        <taxon>Sphingomonas</taxon>
    </lineage>
</organism>
<dbReference type="Proteomes" id="UP001382935">
    <property type="component" value="Chromosome"/>
</dbReference>
<name>A0ABZ2G367_9SPHN</name>
<proteinExistence type="predicted"/>
<keyword evidence="2" id="KW-1133">Transmembrane helix</keyword>
<keyword evidence="2" id="KW-0812">Transmembrane</keyword>
<evidence type="ECO:0000256" key="1">
    <source>
        <dbReference type="SAM" id="MobiDB-lite"/>
    </source>
</evidence>
<feature type="transmembrane region" description="Helical" evidence="2">
    <location>
        <begin position="32"/>
        <end position="52"/>
    </location>
</feature>
<sequence>MATPTERLSWRHDEPPAPAAAIVQPGKGGSMWPWYLLLLLLVAAVGAGAWWLSTGKEAPPPQLPAEESLPIPVSQAPTSEPPMAPEMPVNEAVPEIDAPPPAAVTNAPPVARAPERRPSARASSAGTADGNSSRTIFPADDAAPAPSVQSPGLTAAYNPRPYSGRVVQLGAFPTRKQAEDEWKRVTRRYPYLTTKTKMVNTVDVVGLGTRRPTRMYRLQLGTSSQAQSVVICQQLERAGLSCVVVY</sequence>
<dbReference type="RefSeq" id="WP_338502825.1">
    <property type="nucleotide sequence ID" value="NZ_CP145607.1"/>
</dbReference>
<evidence type="ECO:0000313" key="5">
    <source>
        <dbReference type="Proteomes" id="UP001382935"/>
    </source>
</evidence>
<dbReference type="EMBL" id="CP145607">
    <property type="protein sequence ID" value="WWM70201.1"/>
    <property type="molecule type" value="Genomic_DNA"/>
</dbReference>
<dbReference type="Pfam" id="PF05036">
    <property type="entry name" value="SPOR"/>
    <property type="match status" value="1"/>
</dbReference>
<accession>A0ABZ2G367</accession>
<feature type="region of interest" description="Disordered" evidence="1">
    <location>
        <begin position="59"/>
        <end position="156"/>
    </location>
</feature>
<dbReference type="InterPro" id="IPR036680">
    <property type="entry name" value="SPOR-like_sf"/>
</dbReference>
<feature type="compositionally biased region" description="Low complexity" evidence="1">
    <location>
        <begin position="103"/>
        <end position="112"/>
    </location>
</feature>
<dbReference type="Gene3D" id="3.30.70.1070">
    <property type="entry name" value="Sporulation related repeat"/>
    <property type="match status" value="1"/>
</dbReference>